<protein>
    <submittedName>
        <fullName evidence="2">Uncharacterized protein</fullName>
    </submittedName>
</protein>
<comment type="caution">
    <text evidence="2">The sequence shown here is derived from an EMBL/GenBank/DDBJ whole genome shotgun (WGS) entry which is preliminary data.</text>
</comment>
<dbReference type="Proteomes" id="UP001197247">
    <property type="component" value="Unassembled WGS sequence"/>
</dbReference>
<accession>A0ABS5TJR0</accession>
<evidence type="ECO:0000256" key="1">
    <source>
        <dbReference type="SAM" id="MobiDB-lite"/>
    </source>
</evidence>
<evidence type="ECO:0000313" key="3">
    <source>
        <dbReference type="Proteomes" id="UP001197247"/>
    </source>
</evidence>
<gene>
    <name evidence="2" type="ORF">KIH74_20085</name>
</gene>
<keyword evidence="3" id="KW-1185">Reference proteome</keyword>
<feature type="region of interest" description="Disordered" evidence="1">
    <location>
        <begin position="1"/>
        <end position="27"/>
    </location>
</feature>
<proteinExistence type="predicted"/>
<sequence length="143" mass="15042">MVPESENGSPEDGSASGRPGRDRAGRWWSGDEKADAVWFALADELARNRTSDPSAELIVPWQSTTVGDVRALMDAYREARALVQRLRAALTALGLGDQFPGLGASVDADGKAIVTLGAVSVGAAERLEAVLRSSPPPSDRRAA</sequence>
<dbReference type="RefSeq" id="WP_214157546.1">
    <property type="nucleotide sequence ID" value="NZ_JAHBAY010000008.1"/>
</dbReference>
<dbReference type="EMBL" id="JAHBAY010000008">
    <property type="protein sequence ID" value="MBT0771250.1"/>
    <property type="molecule type" value="Genomic_DNA"/>
</dbReference>
<reference evidence="2 3" key="1">
    <citation type="submission" date="2021-05" db="EMBL/GenBank/DDBJ databases">
        <title>Kineosporia and Streptomyces sp. nov. two new marine actinobacteria isolated from Coral.</title>
        <authorList>
            <person name="Buangrab K."/>
            <person name="Sutthacheep M."/>
            <person name="Yeemin T."/>
            <person name="Harunari E."/>
            <person name="Igarashi Y."/>
            <person name="Kanchanasin P."/>
            <person name="Tanasupawat S."/>
            <person name="Phongsopitanun W."/>
        </authorList>
    </citation>
    <scope>NUCLEOTIDE SEQUENCE [LARGE SCALE GENOMIC DNA]</scope>
    <source>
        <strain evidence="2 3">J2-2</strain>
    </source>
</reference>
<name>A0ABS5TJR0_9ACTN</name>
<organism evidence="2 3">
    <name type="scientific">Kineosporia corallincola</name>
    <dbReference type="NCBI Taxonomy" id="2835133"/>
    <lineage>
        <taxon>Bacteria</taxon>
        <taxon>Bacillati</taxon>
        <taxon>Actinomycetota</taxon>
        <taxon>Actinomycetes</taxon>
        <taxon>Kineosporiales</taxon>
        <taxon>Kineosporiaceae</taxon>
        <taxon>Kineosporia</taxon>
    </lineage>
</organism>
<evidence type="ECO:0000313" key="2">
    <source>
        <dbReference type="EMBL" id="MBT0771250.1"/>
    </source>
</evidence>